<accession>A0A8S5VHF7</accession>
<dbReference type="EMBL" id="BK016265">
    <property type="protein sequence ID" value="DAG06023.1"/>
    <property type="molecule type" value="Genomic_DNA"/>
</dbReference>
<reference evidence="1" key="1">
    <citation type="journal article" date="2021" name="Proc. Natl. Acad. Sci. U.S.A.">
        <title>A Catalog of Tens of Thousands of Viruses from Human Metagenomes Reveals Hidden Associations with Chronic Diseases.</title>
        <authorList>
            <person name="Tisza M.J."/>
            <person name="Buck C.B."/>
        </authorList>
    </citation>
    <scope>NUCLEOTIDE SEQUENCE</scope>
    <source>
        <strain evidence="1">CtkfK18</strain>
    </source>
</reference>
<evidence type="ECO:0000313" key="1">
    <source>
        <dbReference type="EMBL" id="DAG06023.1"/>
    </source>
</evidence>
<sequence>MIMNKIKKSHFELIVINDALGIYYFNGDTKRPLLYRNFDRCDYTSVEDLLNKVANNRATTLLSELFKYEVGNNKRNLTKFLELISTPSEGENEEYDNFAFIMPTKSNLKFDVESVYERIDDSNISISFNFINDIFNFNFEVKEIHKTVYEDEDTLFKIFTEEDSVKYMKSHIESSLSRLLMIDDITDNYLDYLLHHIYENLKVFIRLNPSINTVLKIRLPDTIGMNNKITKE</sequence>
<organism evidence="1">
    <name type="scientific">Myoviridae sp. ctkfK18</name>
    <dbReference type="NCBI Taxonomy" id="2825165"/>
    <lineage>
        <taxon>Viruses</taxon>
        <taxon>Duplodnaviria</taxon>
        <taxon>Heunggongvirae</taxon>
        <taxon>Uroviricota</taxon>
        <taxon>Caudoviricetes</taxon>
    </lineage>
</organism>
<proteinExistence type="predicted"/>
<name>A0A8S5VHF7_9CAUD</name>
<protein>
    <submittedName>
        <fullName evidence="1">Uncharacterized protein</fullName>
    </submittedName>
</protein>